<feature type="region of interest" description="Disordered" evidence="2">
    <location>
        <begin position="1"/>
        <end position="23"/>
    </location>
</feature>
<dbReference type="PANTHER" id="PTHR47225">
    <property type="entry name" value="EF-HAND CALCIUM-BINDING DOMAIN-CONTAINING PROTEIN 12"/>
    <property type="match status" value="1"/>
</dbReference>
<dbReference type="InterPro" id="IPR042847">
    <property type="entry name" value="EFC12"/>
</dbReference>
<dbReference type="RefSeq" id="XP_034287490.1">
    <property type="nucleotide sequence ID" value="XM_034431599.1"/>
</dbReference>
<feature type="region of interest" description="Disordered" evidence="2">
    <location>
        <begin position="103"/>
        <end position="140"/>
    </location>
</feature>
<dbReference type="OrthoDB" id="125906at2759"/>
<keyword evidence="1" id="KW-0175">Coiled coil</keyword>
<dbReference type="AlphaFoldDB" id="A0A6P9D7F3"/>
<dbReference type="OMA" id="RVIAHCF"/>
<organism evidence="3 6">
    <name type="scientific">Pantherophis guttatus</name>
    <name type="common">Corn snake</name>
    <name type="synonym">Elaphe guttata</name>
    <dbReference type="NCBI Taxonomy" id="94885"/>
    <lineage>
        <taxon>Eukaryota</taxon>
        <taxon>Metazoa</taxon>
        <taxon>Chordata</taxon>
        <taxon>Craniata</taxon>
        <taxon>Vertebrata</taxon>
        <taxon>Euteleostomi</taxon>
        <taxon>Lepidosauria</taxon>
        <taxon>Squamata</taxon>
        <taxon>Bifurcata</taxon>
        <taxon>Unidentata</taxon>
        <taxon>Episquamata</taxon>
        <taxon>Toxicofera</taxon>
        <taxon>Serpentes</taxon>
        <taxon>Colubroidea</taxon>
        <taxon>Colubridae</taxon>
        <taxon>Colubrinae</taxon>
        <taxon>Pantherophis</taxon>
    </lineage>
</organism>
<feature type="compositionally biased region" description="Polar residues" evidence="2">
    <location>
        <begin position="1"/>
        <end position="16"/>
    </location>
</feature>
<dbReference type="RefSeq" id="XP_034287488.1">
    <property type="nucleotide sequence ID" value="XM_034431597.1"/>
</dbReference>
<keyword evidence="3" id="KW-1185">Reference proteome</keyword>
<feature type="coiled-coil region" evidence="1">
    <location>
        <begin position="177"/>
        <end position="206"/>
    </location>
</feature>
<accession>A0A6P9D7F3</accession>
<dbReference type="Proteomes" id="UP001652622">
    <property type="component" value="Unplaced"/>
</dbReference>
<dbReference type="RefSeq" id="XP_034287489.1">
    <property type="nucleotide sequence ID" value="XM_034431598.1"/>
</dbReference>
<protein>
    <submittedName>
        <fullName evidence="4 5">EF-hand calcium-binding domain-containing protein 12</fullName>
    </submittedName>
</protein>
<dbReference type="GeneID" id="117673901"/>
<evidence type="ECO:0000256" key="2">
    <source>
        <dbReference type="SAM" id="MobiDB-lite"/>
    </source>
</evidence>
<evidence type="ECO:0000256" key="1">
    <source>
        <dbReference type="SAM" id="Coils"/>
    </source>
</evidence>
<evidence type="ECO:0000313" key="6">
    <source>
        <dbReference type="RefSeq" id="XP_034287490.1"/>
    </source>
</evidence>
<evidence type="ECO:0000313" key="4">
    <source>
        <dbReference type="RefSeq" id="XP_034287488.1"/>
    </source>
</evidence>
<proteinExistence type="predicted"/>
<sequence length="660" mass="76662">MSSKMEQFSWLSQSTRNRSDISGSSYISQSLYDSISSFLRETESDSILIEESPKESAPDRILNHCFKQYKLRNEYPYYSLKLRSNRFGPPKSRRRIHIAPPMDSVAPSIHKPRPPVPSEAEKVQELRAPPEAQESISTEESDLLNMEAWIKERKQLRNLLENSVNLEEWLTEKKPLTQQEESTLRKLKEERQAEEAKIQAELLALQSVKTAPKSEPVKTTPLIRAPYPPSIITLQNLLHKQKLKLVDLFKKADRSRTMKFKRVDFLRIIQETKVPISKSDLEEIIVFLTISKKGHIITGADLAECQRLWMDNIRDNWKQPKQEPLTVAKSASITAKEDIFSHAKSSISSQVAGQPKLNHLQVPPINTEPDRRHLTYNQMEIVGKRYKETRRRLKRKTSPLDFAEKCRLVRSGDPIVDSHCLPSSLEGEMGELVDQHRLACHYVYFQCVKLCEAYGIPISERALKRGLLYPGDRLLRLGKDTRKLRQPGGYIDNAVYLGESEGEPFKVEERKPKPIKKPVKKQVRACRWKSFKEFKKLMCKHSKRILPPSDIWNEKILGENLPESPDGFAKKYMERELRRMYHYLNPLTNPNNFWPGHLLDKMHLYLPESRQDRSEVLFSRVSNTRPVNPGINVPRRNWPVNKKGYTTLGDPESRKHNYYI</sequence>
<dbReference type="KEGG" id="pgut:117673901"/>
<name>A0A6P9D7F3_PANGU</name>
<reference evidence="4 5" key="1">
    <citation type="submission" date="2025-04" db="UniProtKB">
        <authorList>
            <consortium name="RefSeq"/>
        </authorList>
    </citation>
    <scope>IDENTIFICATION</scope>
    <source>
        <tissue evidence="4 5">Blood</tissue>
    </source>
</reference>
<evidence type="ECO:0000313" key="3">
    <source>
        <dbReference type="Proteomes" id="UP001652622"/>
    </source>
</evidence>
<evidence type="ECO:0000313" key="5">
    <source>
        <dbReference type="RefSeq" id="XP_034287489.1"/>
    </source>
</evidence>
<dbReference type="CTD" id="90288"/>
<gene>
    <name evidence="4 5 6" type="primary">EFCAB12</name>
</gene>
<dbReference type="PANTHER" id="PTHR47225:SF1">
    <property type="entry name" value="EF-HAND CALCIUM-BINDING DOMAIN-CONTAINING PROTEIN 12"/>
    <property type="match status" value="1"/>
</dbReference>